<dbReference type="PANTHER" id="PTHR45889">
    <property type="entry name" value="IG-LIKE DOMAIN-CONTAINING PROTEIN"/>
    <property type="match status" value="1"/>
</dbReference>
<keyword evidence="1" id="KW-0732">Signal</keyword>
<comment type="caution">
    <text evidence="3">The sequence shown here is derived from an EMBL/GenBank/DDBJ whole genome shotgun (WGS) entry which is preliminary data.</text>
</comment>
<dbReference type="PANTHER" id="PTHR45889:SF8">
    <property type="entry name" value="IG-LIKE DOMAIN-CONTAINING PROTEIN"/>
    <property type="match status" value="1"/>
</dbReference>
<dbReference type="EMBL" id="CAIIXF020000005">
    <property type="protein sequence ID" value="CAH1782641.1"/>
    <property type="molecule type" value="Genomic_DNA"/>
</dbReference>
<gene>
    <name evidence="3" type="ORF">OFUS_LOCUS9067</name>
</gene>
<accession>A0A8S4NM52</accession>
<reference evidence="3" key="1">
    <citation type="submission" date="2022-03" db="EMBL/GenBank/DDBJ databases">
        <authorList>
            <person name="Martin C."/>
        </authorList>
    </citation>
    <scope>NUCLEOTIDE SEQUENCE</scope>
</reference>
<dbReference type="SUPFAM" id="SSF48726">
    <property type="entry name" value="Immunoglobulin"/>
    <property type="match status" value="2"/>
</dbReference>
<dbReference type="Pfam" id="PF07686">
    <property type="entry name" value="V-set"/>
    <property type="match status" value="1"/>
</dbReference>
<name>A0A8S4NM52_OWEFU</name>
<evidence type="ECO:0000313" key="3">
    <source>
        <dbReference type="EMBL" id="CAH1782641.1"/>
    </source>
</evidence>
<feature type="domain" description="Ig-like" evidence="2">
    <location>
        <begin position="113"/>
        <end position="203"/>
    </location>
</feature>
<dbReference type="AlphaFoldDB" id="A0A8S4NM52"/>
<dbReference type="Gene3D" id="2.60.40.10">
    <property type="entry name" value="Immunoglobulins"/>
    <property type="match status" value="2"/>
</dbReference>
<dbReference type="OrthoDB" id="6097741at2759"/>
<dbReference type="InterPro" id="IPR003598">
    <property type="entry name" value="Ig_sub2"/>
</dbReference>
<dbReference type="InterPro" id="IPR013106">
    <property type="entry name" value="Ig_V-set"/>
</dbReference>
<keyword evidence="4" id="KW-1185">Reference proteome</keyword>
<feature type="chain" id="PRO_5035936578" description="Ig-like domain-containing protein" evidence="1">
    <location>
        <begin position="16"/>
        <end position="248"/>
    </location>
</feature>
<proteinExistence type="predicted"/>
<evidence type="ECO:0000313" key="4">
    <source>
        <dbReference type="Proteomes" id="UP000749559"/>
    </source>
</evidence>
<dbReference type="InterPro" id="IPR013151">
    <property type="entry name" value="Immunoglobulin_dom"/>
</dbReference>
<dbReference type="InterPro" id="IPR036179">
    <property type="entry name" value="Ig-like_dom_sf"/>
</dbReference>
<dbReference type="InterPro" id="IPR003599">
    <property type="entry name" value="Ig_sub"/>
</dbReference>
<dbReference type="SMART" id="SM00408">
    <property type="entry name" value="IGc2"/>
    <property type="match status" value="1"/>
</dbReference>
<dbReference type="InterPro" id="IPR007110">
    <property type="entry name" value="Ig-like_dom"/>
</dbReference>
<protein>
    <recommendedName>
        <fullName evidence="2">Ig-like domain-containing protein</fullName>
    </recommendedName>
</protein>
<dbReference type="PROSITE" id="PS50835">
    <property type="entry name" value="IG_LIKE"/>
    <property type="match status" value="2"/>
</dbReference>
<evidence type="ECO:0000259" key="2">
    <source>
        <dbReference type="PROSITE" id="PS50835"/>
    </source>
</evidence>
<sequence length="248" mass="27994">MIIVALVTTVCLVHADNIAVKPSDVITNIGNDITLPCQLAEGVTHEYVSWYEFNTKENGFQIFKSNEPDRVQNSDKFEVDTIKAKYNLKILNVSIEDAGKYTCQTFLEQQRYPAYVTVYEPPLCDYVRASGSSMTLMCNIRYTGFAKPSLKWFRNGKEMHSNMAYDIDDQSATMNVTFDVYHADIGVNFTCRVSSTDQPKYVGDSCTTILNWNDNEVKAAYRLSAAELVIRDQGLFLISLLVFFCAIG</sequence>
<dbReference type="InterPro" id="IPR013783">
    <property type="entry name" value="Ig-like_fold"/>
</dbReference>
<organism evidence="3 4">
    <name type="scientific">Owenia fusiformis</name>
    <name type="common">Polychaete worm</name>
    <dbReference type="NCBI Taxonomy" id="6347"/>
    <lineage>
        <taxon>Eukaryota</taxon>
        <taxon>Metazoa</taxon>
        <taxon>Spiralia</taxon>
        <taxon>Lophotrochozoa</taxon>
        <taxon>Annelida</taxon>
        <taxon>Polychaeta</taxon>
        <taxon>Sedentaria</taxon>
        <taxon>Canalipalpata</taxon>
        <taxon>Sabellida</taxon>
        <taxon>Oweniida</taxon>
        <taxon>Oweniidae</taxon>
        <taxon>Owenia</taxon>
    </lineage>
</organism>
<evidence type="ECO:0000256" key="1">
    <source>
        <dbReference type="SAM" id="SignalP"/>
    </source>
</evidence>
<dbReference type="Proteomes" id="UP000749559">
    <property type="component" value="Unassembled WGS sequence"/>
</dbReference>
<feature type="signal peptide" evidence="1">
    <location>
        <begin position="1"/>
        <end position="15"/>
    </location>
</feature>
<dbReference type="SMART" id="SM00409">
    <property type="entry name" value="IG"/>
    <property type="match status" value="1"/>
</dbReference>
<feature type="domain" description="Ig-like" evidence="2">
    <location>
        <begin position="16"/>
        <end position="104"/>
    </location>
</feature>
<dbReference type="Pfam" id="PF00047">
    <property type="entry name" value="ig"/>
    <property type="match status" value="1"/>
</dbReference>